<protein>
    <submittedName>
        <fullName evidence="1">Uncharacterized protein</fullName>
    </submittedName>
</protein>
<keyword evidence="2" id="KW-1185">Reference proteome</keyword>
<accession>A0ABW0J3E9</accession>
<evidence type="ECO:0000313" key="2">
    <source>
        <dbReference type="Proteomes" id="UP001596103"/>
    </source>
</evidence>
<comment type="caution">
    <text evidence="1">The sequence shown here is derived from an EMBL/GenBank/DDBJ whole genome shotgun (WGS) entry which is preliminary data.</text>
</comment>
<gene>
    <name evidence="1" type="ORF">ACFPTO_01845</name>
</gene>
<sequence>MSAERIEQVRPAWLEVALVREVARALPPEPDVIEQACRLRGMDRANLAVSATMRGVSIEDYTREVVAKSKKPAPVIDRQYIERARRGYRVRR</sequence>
<name>A0ABW0J3E9_9BURK</name>
<reference evidence="2" key="1">
    <citation type="journal article" date="2019" name="Int. J. Syst. Evol. Microbiol.">
        <title>The Global Catalogue of Microorganisms (GCM) 10K type strain sequencing project: providing services to taxonomists for standard genome sequencing and annotation.</title>
        <authorList>
            <consortium name="The Broad Institute Genomics Platform"/>
            <consortium name="The Broad Institute Genome Sequencing Center for Infectious Disease"/>
            <person name="Wu L."/>
            <person name="Ma J."/>
        </authorList>
    </citation>
    <scope>NUCLEOTIDE SEQUENCE [LARGE SCALE GENOMIC DNA]</scope>
    <source>
        <strain evidence="2">CCUG 56042</strain>
    </source>
</reference>
<dbReference type="EMBL" id="JBHSMP010000006">
    <property type="protein sequence ID" value="MFC5427558.1"/>
    <property type="molecule type" value="Genomic_DNA"/>
</dbReference>
<dbReference type="RefSeq" id="WP_377709051.1">
    <property type="nucleotide sequence ID" value="NZ_JBHSMP010000006.1"/>
</dbReference>
<dbReference type="Proteomes" id="UP001596103">
    <property type="component" value="Unassembled WGS sequence"/>
</dbReference>
<organism evidence="1 2">
    <name type="scientific">Paraburkholderia denitrificans</name>
    <dbReference type="NCBI Taxonomy" id="694025"/>
    <lineage>
        <taxon>Bacteria</taxon>
        <taxon>Pseudomonadati</taxon>
        <taxon>Pseudomonadota</taxon>
        <taxon>Betaproteobacteria</taxon>
        <taxon>Burkholderiales</taxon>
        <taxon>Burkholderiaceae</taxon>
        <taxon>Paraburkholderia</taxon>
    </lineage>
</organism>
<evidence type="ECO:0000313" key="1">
    <source>
        <dbReference type="EMBL" id="MFC5427558.1"/>
    </source>
</evidence>
<proteinExistence type="predicted"/>